<dbReference type="AlphaFoldDB" id="A0A392REN8"/>
<dbReference type="EMBL" id="LXQA010216339">
    <property type="protein sequence ID" value="MCI34709.1"/>
    <property type="molecule type" value="Genomic_DNA"/>
</dbReference>
<dbReference type="InterPro" id="IPR033121">
    <property type="entry name" value="PEPTIDASE_A1"/>
</dbReference>
<dbReference type="Pfam" id="PF14541">
    <property type="entry name" value="TAXi_C"/>
    <property type="match status" value="1"/>
</dbReference>
<accession>A0A392REN8</accession>
<dbReference type="SUPFAM" id="SSF50630">
    <property type="entry name" value="Acid proteases"/>
    <property type="match status" value="1"/>
</dbReference>
<dbReference type="Proteomes" id="UP000265520">
    <property type="component" value="Unassembled WGS sequence"/>
</dbReference>
<evidence type="ECO:0000313" key="4">
    <source>
        <dbReference type="Proteomes" id="UP000265520"/>
    </source>
</evidence>
<name>A0A392REN8_9FABA</name>
<keyword evidence="4" id="KW-1185">Reference proteome</keyword>
<organism evidence="3 4">
    <name type="scientific">Trifolium medium</name>
    <dbReference type="NCBI Taxonomy" id="97028"/>
    <lineage>
        <taxon>Eukaryota</taxon>
        <taxon>Viridiplantae</taxon>
        <taxon>Streptophyta</taxon>
        <taxon>Embryophyta</taxon>
        <taxon>Tracheophyta</taxon>
        <taxon>Spermatophyta</taxon>
        <taxon>Magnoliopsida</taxon>
        <taxon>eudicotyledons</taxon>
        <taxon>Gunneridae</taxon>
        <taxon>Pentapetalae</taxon>
        <taxon>rosids</taxon>
        <taxon>fabids</taxon>
        <taxon>Fabales</taxon>
        <taxon>Fabaceae</taxon>
        <taxon>Papilionoideae</taxon>
        <taxon>50 kb inversion clade</taxon>
        <taxon>NPAAA clade</taxon>
        <taxon>Hologalegina</taxon>
        <taxon>IRL clade</taxon>
        <taxon>Trifolieae</taxon>
        <taxon>Trifolium</taxon>
    </lineage>
</organism>
<sequence length="56" mass="5988">PHYNLNLQSISVNGQALQIDASVFATSNNRGTIVDSGTTLAYLAEEAYDPFVNAQS</sequence>
<feature type="non-terminal residue" evidence="3">
    <location>
        <position position="1"/>
    </location>
</feature>
<dbReference type="InterPro" id="IPR001461">
    <property type="entry name" value="Aspartic_peptidase_A1"/>
</dbReference>
<dbReference type="PANTHER" id="PTHR13683">
    <property type="entry name" value="ASPARTYL PROTEASES"/>
    <property type="match status" value="1"/>
</dbReference>
<comment type="caution">
    <text evidence="3">The sequence shown here is derived from an EMBL/GenBank/DDBJ whole genome shotgun (WGS) entry which is preliminary data.</text>
</comment>
<feature type="domain" description="Peptidase A1" evidence="2">
    <location>
        <begin position="1"/>
        <end position="56"/>
    </location>
</feature>
<dbReference type="Gene3D" id="2.40.70.10">
    <property type="entry name" value="Acid Proteases"/>
    <property type="match status" value="1"/>
</dbReference>
<reference evidence="3 4" key="1">
    <citation type="journal article" date="2018" name="Front. Plant Sci.">
        <title>Red Clover (Trifolium pratense) and Zigzag Clover (T. medium) - A Picture of Genomic Similarities and Differences.</title>
        <authorList>
            <person name="Dluhosova J."/>
            <person name="Istvanek J."/>
            <person name="Nedelnik J."/>
            <person name="Repkova J."/>
        </authorList>
    </citation>
    <scope>NUCLEOTIDE SEQUENCE [LARGE SCALE GENOMIC DNA]</scope>
    <source>
        <strain evidence="4">cv. 10/8</strain>
        <tissue evidence="3">Leaf</tissue>
    </source>
</reference>
<dbReference type="GO" id="GO:0006508">
    <property type="term" value="P:proteolysis"/>
    <property type="evidence" value="ECO:0007669"/>
    <property type="project" value="InterPro"/>
</dbReference>
<dbReference type="PROSITE" id="PS51767">
    <property type="entry name" value="PEPTIDASE_A1"/>
    <property type="match status" value="1"/>
</dbReference>
<evidence type="ECO:0000259" key="2">
    <source>
        <dbReference type="PROSITE" id="PS51767"/>
    </source>
</evidence>
<dbReference type="InterPro" id="IPR032799">
    <property type="entry name" value="TAXi_C"/>
</dbReference>
<dbReference type="InterPro" id="IPR021109">
    <property type="entry name" value="Peptidase_aspartic_dom_sf"/>
</dbReference>
<evidence type="ECO:0000313" key="3">
    <source>
        <dbReference type="EMBL" id="MCI34709.1"/>
    </source>
</evidence>
<protein>
    <submittedName>
        <fullName evidence="3">Aspartic proteinase-like protein 2-like</fullName>
    </submittedName>
</protein>
<dbReference type="GO" id="GO:0004190">
    <property type="term" value="F:aspartic-type endopeptidase activity"/>
    <property type="evidence" value="ECO:0007669"/>
    <property type="project" value="InterPro"/>
</dbReference>
<evidence type="ECO:0000256" key="1">
    <source>
        <dbReference type="ARBA" id="ARBA00007447"/>
    </source>
</evidence>
<comment type="similarity">
    <text evidence="1">Belongs to the peptidase A1 family.</text>
</comment>
<dbReference type="PANTHER" id="PTHR13683:SF899">
    <property type="entry name" value="F-BOX PROTEIN INTERACTION DOMAIN PROTEIN"/>
    <property type="match status" value="1"/>
</dbReference>
<proteinExistence type="inferred from homology"/>